<protein>
    <submittedName>
        <fullName evidence="1">Uncharacterized protein</fullName>
    </submittedName>
</protein>
<accession>M5WST6</accession>
<sequence>MAPLIRVRKTVGVCCCCNNRLPLNDRIRSCAIKLKTRFFTFLFIYLFILQEILKDKFELRTSNRRITILNHFSYKLFIK</sequence>
<dbReference type="HOGENOM" id="CLU_2610549_0_0_1"/>
<reference evidence="1 2" key="1">
    <citation type="journal article" date="2013" name="Nat. Genet.">
        <title>The high-quality draft genome of peach (Prunus persica) identifies unique patterns of genetic diversity, domestication and genome evolution.</title>
        <authorList>
            <consortium name="International Peach Genome Initiative"/>
            <person name="Verde I."/>
            <person name="Abbott A.G."/>
            <person name="Scalabrin S."/>
            <person name="Jung S."/>
            <person name="Shu S."/>
            <person name="Marroni F."/>
            <person name="Zhebentyayeva T."/>
            <person name="Dettori M.T."/>
            <person name="Grimwood J."/>
            <person name="Cattonaro F."/>
            <person name="Zuccolo A."/>
            <person name="Rossini L."/>
            <person name="Jenkins J."/>
            <person name="Vendramin E."/>
            <person name="Meisel L.A."/>
            <person name="Decroocq V."/>
            <person name="Sosinski B."/>
            <person name="Prochnik S."/>
            <person name="Mitros T."/>
            <person name="Policriti A."/>
            <person name="Cipriani G."/>
            <person name="Dondini L."/>
            <person name="Ficklin S."/>
            <person name="Goodstein D.M."/>
            <person name="Xuan P."/>
            <person name="Del Fabbro C."/>
            <person name="Aramini V."/>
            <person name="Copetti D."/>
            <person name="Gonzalez S."/>
            <person name="Horner D.S."/>
            <person name="Falchi R."/>
            <person name="Lucas S."/>
            <person name="Mica E."/>
            <person name="Maldonado J."/>
            <person name="Lazzari B."/>
            <person name="Bielenberg D."/>
            <person name="Pirona R."/>
            <person name="Miculan M."/>
            <person name="Barakat A."/>
            <person name="Testolin R."/>
            <person name="Stella A."/>
            <person name="Tartarini S."/>
            <person name="Tonutti P."/>
            <person name="Arus P."/>
            <person name="Orellana A."/>
            <person name="Wells C."/>
            <person name="Main D."/>
            <person name="Vizzotto G."/>
            <person name="Silva H."/>
            <person name="Salamini F."/>
            <person name="Schmutz J."/>
            <person name="Morgante M."/>
            <person name="Rokhsar D.S."/>
        </authorList>
    </citation>
    <scope>NUCLEOTIDE SEQUENCE [LARGE SCALE GENOMIC DNA]</scope>
    <source>
        <strain evidence="2">cv. Nemared</strain>
    </source>
</reference>
<dbReference type="Gramene" id="ONI06581">
    <property type="protein sequence ID" value="ONI06581"/>
    <property type="gene ID" value="PRUPE_5G068500"/>
</dbReference>
<dbReference type="AlphaFoldDB" id="M5WST6"/>
<evidence type="ECO:0000313" key="1">
    <source>
        <dbReference type="EMBL" id="ONI06581.1"/>
    </source>
</evidence>
<gene>
    <name evidence="1" type="ORF">PRUPE_5G068500</name>
</gene>
<keyword evidence="2" id="KW-1185">Reference proteome</keyword>
<dbReference type="EMBL" id="CM007655">
    <property type="protein sequence ID" value="ONI06581.1"/>
    <property type="molecule type" value="Genomic_DNA"/>
</dbReference>
<proteinExistence type="predicted"/>
<evidence type="ECO:0000313" key="2">
    <source>
        <dbReference type="Proteomes" id="UP000006882"/>
    </source>
</evidence>
<name>M5WST6_PRUPE</name>
<organism evidence="1 2">
    <name type="scientific">Prunus persica</name>
    <name type="common">Peach</name>
    <name type="synonym">Amygdalus persica</name>
    <dbReference type="NCBI Taxonomy" id="3760"/>
    <lineage>
        <taxon>Eukaryota</taxon>
        <taxon>Viridiplantae</taxon>
        <taxon>Streptophyta</taxon>
        <taxon>Embryophyta</taxon>
        <taxon>Tracheophyta</taxon>
        <taxon>Spermatophyta</taxon>
        <taxon>Magnoliopsida</taxon>
        <taxon>eudicotyledons</taxon>
        <taxon>Gunneridae</taxon>
        <taxon>Pentapetalae</taxon>
        <taxon>rosids</taxon>
        <taxon>fabids</taxon>
        <taxon>Rosales</taxon>
        <taxon>Rosaceae</taxon>
        <taxon>Amygdaloideae</taxon>
        <taxon>Amygdaleae</taxon>
        <taxon>Prunus</taxon>
    </lineage>
</organism>
<dbReference type="Proteomes" id="UP000006882">
    <property type="component" value="Chromosome G5"/>
</dbReference>